<reference evidence="4" key="1">
    <citation type="submission" date="2009-10" db="EMBL/GenBank/DDBJ databases">
        <title>Complete sequence of Bacillus selenitireducens MLS10.</title>
        <authorList>
            <consortium name="US DOE Joint Genome Institute"/>
            <person name="Lucas S."/>
            <person name="Copeland A."/>
            <person name="Lapidus A."/>
            <person name="Glavina del Rio T."/>
            <person name="Dalin E."/>
            <person name="Tice H."/>
            <person name="Bruce D."/>
            <person name="Goodwin L."/>
            <person name="Pitluck S."/>
            <person name="Sims D."/>
            <person name="Brettin T."/>
            <person name="Detter J.C."/>
            <person name="Han C."/>
            <person name="Larimer F."/>
            <person name="Land M."/>
            <person name="Hauser L."/>
            <person name="Kyrpides N."/>
            <person name="Ovchinnikova G."/>
            <person name="Stolz J."/>
        </authorList>
    </citation>
    <scope>NUCLEOTIDE SEQUENCE [LARGE SCALE GENOMIC DNA]</scope>
    <source>
        <strain evidence="4">MLS10</strain>
    </source>
</reference>
<keyword evidence="5" id="KW-1185">Reference proteome</keyword>
<feature type="domain" description="YvlB/LiaX N-terminal" evidence="3">
    <location>
        <begin position="3"/>
        <end position="34"/>
    </location>
</feature>
<dbReference type="InterPro" id="IPR025164">
    <property type="entry name" value="Toastrack_DUF4097"/>
</dbReference>
<dbReference type="Proteomes" id="UP000000271">
    <property type="component" value="Chromosome"/>
</dbReference>
<dbReference type="PIRSF" id="PIRSF012569">
    <property type="entry name" value="UCP012569"/>
    <property type="match status" value="1"/>
</dbReference>
<evidence type="ECO:0000313" key="4">
    <source>
        <dbReference type="EMBL" id="ADH98605.1"/>
    </source>
</evidence>
<feature type="domain" description="DUF4097" evidence="2">
    <location>
        <begin position="117"/>
        <end position="338"/>
    </location>
</feature>
<evidence type="ECO:0000259" key="2">
    <source>
        <dbReference type="Pfam" id="PF13349"/>
    </source>
</evidence>
<evidence type="ECO:0000259" key="3">
    <source>
        <dbReference type="Pfam" id="PF22746"/>
    </source>
</evidence>
<feature type="region of interest" description="Disordered" evidence="1">
    <location>
        <begin position="27"/>
        <end position="55"/>
    </location>
</feature>
<dbReference type="HOGENOM" id="CLU_033702_0_0_9"/>
<dbReference type="eggNOG" id="COG3595">
    <property type="taxonomic scope" value="Bacteria"/>
</dbReference>
<organism evidence="4 5">
    <name type="scientific">Bacillus selenitireducens (strain ATCC 700615 / DSM 15326 / MLS10)</name>
    <dbReference type="NCBI Taxonomy" id="439292"/>
    <lineage>
        <taxon>Bacteria</taxon>
        <taxon>Bacillati</taxon>
        <taxon>Bacillota</taxon>
        <taxon>Bacilli</taxon>
        <taxon>Bacillales</taxon>
        <taxon>Bacillaceae</taxon>
        <taxon>Salisediminibacterium</taxon>
    </lineage>
</organism>
<sequence>MQEEQKMILKMIEDGKVTAEEGLELLKELRERPEQKDAAQEEEQERPSAESHFPSRDVKWEERREFYGTEEKVRSFAAKFSDFVDDAFHKIKEFDLDFNFGSAVEVEHIFQHHVSAIEKVDVHVENGSITFIPTDEDQVRVENHVKVYRVKDAEEARKAFLDEVDFRVRDGLLKYHVNRKTMKVNTVIYVPKQELMKVQLYTFNGSIESKALSCRKVEIKTINGKIRLSALEGEYAKLETANGTVTVDQLNVDQTDVKTINGTITVAAGGGDFDAETVNGTIQLYVNEAKRGRAYLKTSAGSIQARLHDSLRIEGELRTNVGSIRNELPECNVLEEKKEFGSRKMTFIANKHVEPNYYIEAESHTGSVITRV</sequence>
<protein>
    <submittedName>
        <fullName evidence="4">Uncharacterized protein</fullName>
    </submittedName>
</protein>
<dbReference type="EMBL" id="CP001791">
    <property type="protein sequence ID" value="ADH98605.1"/>
    <property type="molecule type" value="Genomic_DNA"/>
</dbReference>
<gene>
    <name evidence="4" type="ordered locus">Bsel_1087</name>
</gene>
<dbReference type="STRING" id="439292.Bsel_1087"/>
<dbReference type="Gene3D" id="2.160.20.120">
    <property type="match status" value="1"/>
</dbReference>
<dbReference type="AlphaFoldDB" id="D6Y101"/>
<evidence type="ECO:0000313" key="5">
    <source>
        <dbReference type="Proteomes" id="UP000000271"/>
    </source>
</evidence>
<accession>D6Y101</accession>
<proteinExistence type="predicted"/>
<evidence type="ECO:0000256" key="1">
    <source>
        <dbReference type="SAM" id="MobiDB-lite"/>
    </source>
</evidence>
<name>D6Y101_BACIE</name>
<dbReference type="KEGG" id="bse:Bsel_1087"/>
<dbReference type="InterPro" id="IPR053959">
    <property type="entry name" value="YvlB/LiaX_N"/>
</dbReference>
<dbReference type="InterPro" id="IPR016599">
    <property type="entry name" value="UCP012569"/>
</dbReference>
<dbReference type="RefSeq" id="WP_013172029.1">
    <property type="nucleotide sequence ID" value="NC_014219.1"/>
</dbReference>
<dbReference type="Pfam" id="PF22746">
    <property type="entry name" value="SHOCT-like_DUF2089-C"/>
    <property type="match status" value="1"/>
</dbReference>
<dbReference type="Pfam" id="PF13349">
    <property type="entry name" value="DUF4097"/>
    <property type="match status" value="1"/>
</dbReference>
<dbReference type="OrthoDB" id="2240743at2"/>